<dbReference type="NCBIfam" id="TIGR00492">
    <property type="entry name" value="alr"/>
    <property type="match status" value="1"/>
</dbReference>
<organism evidence="8 9">
    <name type="scientific">Candidatus Woykebacteria bacterium RBG_16_43_9</name>
    <dbReference type="NCBI Taxonomy" id="1802596"/>
    <lineage>
        <taxon>Bacteria</taxon>
        <taxon>Candidatus Woykeibacteriota</taxon>
    </lineage>
</organism>
<dbReference type="InterPro" id="IPR020622">
    <property type="entry name" value="Ala_racemase_pyridoxalP-BS"/>
</dbReference>
<dbReference type="EMBL" id="MHCS01000009">
    <property type="protein sequence ID" value="OGY26879.1"/>
    <property type="molecule type" value="Genomic_DNA"/>
</dbReference>
<dbReference type="GO" id="GO:0008784">
    <property type="term" value="F:alanine racemase activity"/>
    <property type="evidence" value="ECO:0007669"/>
    <property type="project" value="UniProtKB-UniRule"/>
</dbReference>
<accession>A0A1G1WGM8</accession>
<keyword evidence="2 4" id="KW-0663">Pyridoxal phosphate</keyword>
<evidence type="ECO:0000256" key="2">
    <source>
        <dbReference type="ARBA" id="ARBA00022898"/>
    </source>
</evidence>
<evidence type="ECO:0000256" key="3">
    <source>
        <dbReference type="ARBA" id="ARBA00023235"/>
    </source>
</evidence>
<dbReference type="Proteomes" id="UP000176389">
    <property type="component" value="Unassembled WGS sequence"/>
</dbReference>
<gene>
    <name evidence="8" type="ORF">A2Z11_01760</name>
</gene>
<feature type="modified residue" description="N6-(pyridoxal phosphate)lysine" evidence="4 5">
    <location>
        <position position="38"/>
    </location>
</feature>
<protein>
    <recommendedName>
        <fullName evidence="4">Alanine racemase</fullName>
        <ecNumber evidence="4">5.1.1.1</ecNumber>
    </recommendedName>
</protein>
<dbReference type="GO" id="GO:0005829">
    <property type="term" value="C:cytosol"/>
    <property type="evidence" value="ECO:0007669"/>
    <property type="project" value="TreeGrafter"/>
</dbReference>
<dbReference type="PROSITE" id="PS00395">
    <property type="entry name" value="ALANINE_RACEMASE"/>
    <property type="match status" value="1"/>
</dbReference>
<feature type="binding site" evidence="4 6">
    <location>
        <position position="136"/>
    </location>
    <ligand>
        <name>substrate</name>
    </ligand>
</feature>
<dbReference type="Gene3D" id="3.20.20.10">
    <property type="entry name" value="Alanine racemase"/>
    <property type="match status" value="1"/>
</dbReference>
<feature type="active site" description="Proton acceptor; specific for D-alanine" evidence="4">
    <location>
        <position position="38"/>
    </location>
</feature>
<dbReference type="FunFam" id="3.20.20.10:FF:000002">
    <property type="entry name" value="Alanine racemase"/>
    <property type="match status" value="1"/>
</dbReference>
<evidence type="ECO:0000313" key="8">
    <source>
        <dbReference type="EMBL" id="OGY26879.1"/>
    </source>
</evidence>
<dbReference type="Pfam" id="PF00842">
    <property type="entry name" value="Ala_racemase_C"/>
    <property type="match status" value="1"/>
</dbReference>
<dbReference type="InterPro" id="IPR001608">
    <property type="entry name" value="Ala_racemase_N"/>
</dbReference>
<dbReference type="CDD" id="cd00430">
    <property type="entry name" value="PLPDE_III_AR"/>
    <property type="match status" value="1"/>
</dbReference>
<evidence type="ECO:0000259" key="7">
    <source>
        <dbReference type="SMART" id="SM01005"/>
    </source>
</evidence>
<dbReference type="HAMAP" id="MF_01201">
    <property type="entry name" value="Ala_racemase"/>
    <property type="match status" value="1"/>
</dbReference>
<dbReference type="InterPro" id="IPR029066">
    <property type="entry name" value="PLP-binding_barrel"/>
</dbReference>
<dbReference type="PANTHER" id="PTHR30511:SF0">
    <property type="entry name" value="ALANINE RACEMASE, CATABOLIC-RELATED"/>
    <property type="match status" value="1"/>
</dbReference>
<comment type="catalytic activity">
    <reaction evidence="4">
        <text>L-alanine = D-alanine</text>
        <dbReference type="Rhea" id="RHEA:20249"/>
        <dbReference type="ChEBI" id="CHEBI:57416"/>
        <dbReference type="ChEBI" id="CHEBI:57972"/>
        <dbReference type="EC" id="5.1.1.1"/>
    </reaction>
</comment>
<evidence type="ECO:0000256" key="6">
    <source>
        <dbReference type="PIRSR" id="PIRSR600821-52"/>
    </source>
</evidence>
<dbReference type="STRING" id="1802596.A2Z11_01760"/>
<proteinExistence type="inferred from homology"/>
<evidence type="ECO:0000313" key="9">
    <source>
        <dbReference type="Proteomes" id="UP000176389"/>
    </source>
</evidence>
<comment type="pathway">
    <text evidence="4">Amino-acid biosynthesis; D-alanine biosynthesis; D-alanine from L-alanine: step 1/1.</text>
</comment>
<reference evidence="8 9" key="1">
    <citation type="journal article" date="2016" name="Nat. Commun.">
        <title>Thousands of microbial genomes shed light on interconnected biogeochemical processes in an aquifer system.</title>
        <authorList>
            <person name="Anantharaman K."/>
            <person name="Brown C.T."/>
            <person name="Hug L.A."/>
            <person name="Sharon I."/>
            <person name="Castelle C.J."/>
            <person name="Probst A.J."/>
            <person name="Thomas B.C."/>
            <person name="Singh A."/>
            <person name="Wilkins M.J."/>
            <person name="Karaoz U."/>
            <person name="Brodie E.L."/>
            <person name="Williams K.H."/>
            <person name="Hubbard S.S."/>
            <person name="Banfield J.F."/>
        </authorList>
    </citation>
    <scope>NUCLEOTIDE SEQUENCE [LARGE SCALE GENOMIC DNA]</scope>
</reference>
<feature type="active site" description="Proton acceptor; specific for L-alanine" evidence="4">
    <location>
        <position position="265"/>
    </location>
</feature>
<comment type="caution">
    <text evidence="8">The sequence shown here is derived from an EMBL/GenBank/DDBJ whole genome shotgun (WGS) entry which is preliminary data.</text>
</comment>
<dbReference type="GO" id="GO:0030632">
    <property type="term" value="P:D-alanine biosynthetic process"/>
    <property type="evidence" value="ECO:0007669"/>
    <property type="project" value="UniProtKB-UniRule"/>
</dbReference>
<dbReference type="AlphaFoldDB" id="A0A1G1WGM8"/>
<dbReference type="InterPro" id="IPR009006">
    <property type="entry name" value="Ala_racemase/Decarboxylase_C"/>
</dbReference>
<evidence type="ECO:0000256" key="4">
    <source>
        <dbReference type="HAMAP-Rule" id="MF_01201"/>
    </source>
</evidence>
<comment type="cofactor">
    <cofactor evidence="1 4 5">
        <name>pyridoxal 5'-phosphate</name>
        <dbReference type="ChEBI" id="CHEBI:597326"/>
    </cofactor>
</comment>
<feature type="domain" description="Alanine racemase C-terminal" evidence="7">
    <location>
        <begin position="244"/>
        <end position="373"/>
    </location>
</feature>
<dbReference type="Pfam" id="PF01168">
    <property type="entry name" value="Ala_racemase_N"/>
    <property type="match status" value="1"/>
</dbReference>
<dbReference type="InterPro" id="IPR000821">
    <property type="entry name" value="Ala_racemase"/>
</dbReference>
<dbReference type="SUPFAM" id="SSF50621">
    <property type="entry name" value="Alanine racemase C-terminal domain-like"/>
    <property type="match status" value="1"/>
</dbReference>
<name>A0A1G1WGM8_9BACT</name>
<dbReference type="PANTHER" id="PTHR30511">
    <property type="entry name" value="ALANINE RACEMASE"/>
    <property type="match status" value="1"/>
</dbReference>
<evidence type="ECO:0000256" key="1">
    <source>
        <dbReference type="ARBA" id="ARBA00001933"/>
    </source>
</evidence>
<dbReference type="Gene3D" id="2.40.37.10">
    <property type="entry name" value="Lyase, Ornithine Decarboxylase, Chain A, domain 1"/>
    <property type="match status" value="1"/>
</dbReference>
<dbReference type="PRINTS" id="PR00992">
    <property type="entry name" value="ALARACEMASE"/>
</dbReference>
<dbReference type="EC" id="5.1.1.1" evidence="4"/>
<comment type="function">
    <text evidence="4">Catalyzes the interconversion of L-alanine and D-alanine. May also act on other amino acids.</text>
</comment>
<evidence type="ECO:0000256" key="5">
    <source>
        <dbReference type="PIRSR" id="PIRSR600821-50"/>
    </source>
</evidence>
<sequence>MALERLAWCEISKEILSSNIKQIQQFVGPKVVIMAVVKANAYGHGAVETSNIALEAGAKVLGVSSFGEAKQLREAGIKAPIVILGFTPAENYLDMVRNDLTVTIRSLDVARALSSAARREDKIVKVWIKVDTGMHRLGLNPGEVLYFVKKVQNLPNLYVTGVFTHLAQADSVDLDFSKKQVASFKSLLDELEKEGINIPLRSVANSAATFKMPDSHFDLVRIGIAMYGLKPAKNFDYGVPLLPALNFKTEITQLIEIGKGETVGYGREFKANRPTLVATLAVGYGDGFRRGPKNWGEVLIKGQKAPLIGRVSMDQSAVDVTDLKGDIRRGEEVVLIGESGHDKLAAEEVAENLGTISYEVVSAISARVPRIYT</sequence>
<dbReference type="UniPathway" id="UPA00042">
    <property type="reaction ID" value="UER00497"/>
</dbReference>
<dbReference type="SMART" id="SM01005">
    <property type="entry name" value="Ala_racemase_C"/>
    <property type="match status" value="1"/>
</dbReference>
<dbReference type="GO" id="GO:0030170">
    <property type="term" value="F:pyridoxal phosphate binding"/>
    <property type="evidence" value="ECO:0007669"/>
    <property type="project" value="UniProtKB-UniRule"/>
</dbReference>
<comment type="similarity">
    <text evidence="4">Belongs to the alanine racemase family.</text>
</comment>
<dbReference type="GO" id="GO:0009252">
    <property type="term" value="P:peptidoglycan biosynthetic process"/>
    <property type="evidence" value="ECO:0007669"/>
    <property type="project" value="TreeGrafter"/>
</dbReference>
<dbReference type="InterPro" id="IPR011079">
    <property type="entry name" value="Ala_racemase_C"/>
</dbReference>
<dbReference type="SUPFAM" id="SSF51419">
    <property type="entry name" value="PLP-binding barrel"/>
    <property type="match status" value="1"/>
</dbReference>
<keyword evidence="3 4" id="KW-0413">Isomerase</keyword>
<feature type="binding site" evidence="4 6">
    <location>
        <position position="313"/>
    </location>
    <ligand>
        <name>substrate</name>
    </ligand>
</feature>